<protein>
    <submittedName>
        <fullName evidence="1">Heat shock protein 12A</fullName>
    </submittedName>
</protein>
<gene>
    <name evidence="1" type="ORF">R3P38DRAFT_2935796</name>
</gene>
<dbReference type="AlphaFoldDB" id="A0AAW0BRN7"/>
<keyword evidence="1" id="KW-0346">Stress response</keyword>
<comment type="caution">
    <text evidence="1">The sequence shown here is derived from an EMBL/GenBank/DDBJ whole genome shotgun (WGS) entry which is preliminary data.</text>
</comment>
<dbReference type="EMBL" id="JAWWNJ010000028">
    <property type="protein sequence ID" value="KAK7028383.1"/>
    <property type="molecule type" value="Genomic_DNA"/>
</dbReference>
<sequence length="524" mass="58700">MAIARRSAVNRIPFEIWLQIKELIASDDSESLYSINRAWFEIAMNSRYEVLDITNLNDRTVSRLPLLRDSGIARRVRHLSISGMALQVSLLKFIMGDSWIEFPMQRKTLSILNRKIRTLSATNVLNDHIRLVSEIISGLKVSEYTVKWDYIEGIQSAEIIHSSLQAAILDLTWLAFGSTLRKLRVSAVPGRFHAVVSSDVQLVCLEELHLHLLHKASDFQFAGIQDVFPEYASSFLSRVNPGLNVLSVQSSSNLDLSSIFHQLPGFKSIRRLNLKVLVDHSVLTDPCGLESFFAGSSLKLRHLAMTLCHRAVVSADRILSSLAMSRAVIPFLETLQIDFGMPHPELDHTLLTELHSLFRGTRTTLHTIILEGIALSLVDLKALTSVFADGAAGDALQNLTISIQSLTVEHVAVLAINVPHIRMLGIVFMRHSFVPDGPEAAASEYRTHFKAQLEQENIHWKLHDISIWYLCRSVDTSRWDLVSLFPACVPTVKRFFGDARTEAELPRSTLSVATMFNTALHQGV</sequence>
<dbReference type="Proteomes" id="UP001362999">
    <property type="component" value="Unassembled WGS sequence"/>
</dbReference>
<reference evidence="1 2" key="1">
    <citation type="journal article" date="2024" name="J Genomics">
        <title>Draft genome sequencing and assembly of Favolaschia claudopus CIRM-BRFM 2984 isolated from oak limbs.</title>
        <authorList>
            <person name="Navarro D."/>
            <person name="Drula E."/>
            <person name="Chaduli D."/>
            <person name="Cazenave R."/>
            <person name="Ahrendt S."/>
            <person name="Wang J."/>
            <person name="Lipzen A."/>
            <person name="Daum C."/>
            <person name="Barry K."/>
            <person name="Grigoriev I.V."/>
            <person name="Favel A."/>
            <person name="Rosso M.N."/>
            <person name="Martin F."/>
        </authorList>
    </citation>
    <scope>NUCLEOTIDE SEQUENCE [LARGE SCALE GENOMIC DNA]</scope>
    <source>
        <strain evidence="1 2">CIRM-BRFM 2984</strain>
    </source>
</reference>
<evidence type="ECO:0000313" key="1">
    <source>
        <dbReference type="EMBL" id="KAK7028383.1"/>
    </source>
</evidence>
<name>A0AAW0BRN7_9AGAR</name>
<proteinExistence type="predicted"/>
<accession>A0AAW0BRN7</accession>
<organism evidence="1 2">
    <name type="scientific">Favolaschia claudopus</name>
    <dbReference type="NCBI Taxonomy" id="2862362"/>
    <lineage>
        <taxon>Eukaryota</taxon>
        <taxon>Fungi</taxon>
        <taxon>Dikarya</taxon>
        <taxon>Basidiomycota</taxon>
        <taxon>Agaricomycotina</taxon>
        <taxon>Agaricomycetes</taxon>
        <taxon>Agaricomycetidae</taxon>
        <taxon>Agaricales</taxon>
        <taxon>Marasmiineae</taxon>
        <taxon>Mycenaceae</taxon>
        <taxon>Favolaschia</taxon>
    </lineage>
</organism>
<feature type="non-terminal residue" evidence="1">
    <location>
        <position position="524"/>
    </location>
</feature>
<keyword evidence="2" id="KW-1185">Reference proteome</keyword>
<evidence type="ECO:0000313" key="2">
    <source>
        <dbReference type="Proteomes" id="UP001362999"/>
    </source>
</evidence>